<dbReference type="InterPro" id="IPR011978">
    <property type="entry name" value="YgfB-like"/>
</dbReference>
<dbReference type="Pfam" id="PF03695">
    <property type="entry name" value="UPF0149"/>
    <property type="match status" value="1"/>
</dbReference>
<dbReference type="Pfam" id="PF02810">
    <property type="entry name" value="SEC-C"/>
    <property type="match status" value="1"/>
</dbReference>
<evidence type="ECO:0000256" key="1">
    <source>
        <dbReference type="SAM" id="MobiDB-lite"/>
    </source>
</evidence>
<dbReference type="Gene3D" id="3.10.450.50">
    <property type="match status" value="1"/>
</dbReference>
<dbReference type="InterPro" id="IPR004027">
    <property type="entry name" value="SEC_C_motif"/>
</dbReference>
<dbReference type="SUPFAM" id="SSF103642">
    <property type="entry name" value="Sec-C motif"/>
    <property type="match status" value="1"/>
</dbReference>
<dbReference type="Gene3D" id="3.10.290.30">
    <property type="entry name" value="MM3350-like"/>
    <property type="match status" value="1"/>
</dbReference>
<evidence type="ECO:0000259" key="2">
    <source>
        <dbReference type="Pfam" id="PF07929"/>
    </source>
</evidence>
<sequence>MVVYEVRVSLLGAEPAVWRRIRIPDDAHLGLVHMVIQMVMGWENMHLHEFEGGEESERVRYGPIDGDEDSPDVLDEREYLLSDLLREPGDRCLYCYDLGDDWQHEVVLEKVSEIGEDDDPLWCLGGSGACPPEDCGGVPGYLMLLESFKDVLDEDEHKAAVQLLGEGFQPEAFDCSVFNDQVKNRFSGSRMRAVAEVEPGEEFLMELQEFLSSDALPEGAMSMLALDGLFSALAVHPVTIMPSRWLPLVWDMEASGRQPDFASKAEMEKGMGLIYAYFNAVVRQLTNDPDNYLPLCENLQFEPGEERMQAAVDWSAGFLLGTMIDEDVWTRTYGDEEGRRVMTPFALLSGVFDEESGVDENEMLAMKEELIDELGGCVLDLQEYWQPWREAYLAEQGLNRTVRGSRQPGRNDPCPCGSGKKYKKCCGGGDGG</sequence>
<dbReference type="InterPro" id="IPR024047">
    <property type="entry name" value="MM3350-like_sf"/>
</dbReference>
<dbReference type="SUPFAM" id="SSF101327">
    <property type="entry name" value="YgfB-like"/>
    <property type="match status" value="1"/>
</dbReference>
<gene>
    <name evidence="3" type="ORF">A3K90_08990</name>
</gene>
<dbReference type="InterPro" id="IPR036255">
    <property type="entry name" value="YgfB-like_sf"/>
</dbReference>
<dbReference type="EMBL" id="LVWG01000002">
    <property type="protein sequence ID" value="KZK75309.1"/>
    <property type="molecule type" value="Genomic_DNA"/>
</dbReference>
<dbReference type="NCBIfam" id="TIGR02292">
    <property type="entry name" value="ygfB_yecA"/>
    <property type="match status" value="1"/>
</dbReference>
<organism evidence="3 4">
    <name type="scientific">Pelodictyon luteolum</name>
    <dbReference type="NCBI Taxonomy" id="1100"/>
    <lineage>
        <taxon>Bacteria</taxon>
        <taxon>Pseudomonadati</taxon>
        <taxon>Chlorobiota</taxon>
        <taxon>Chlorobiia</taxon>
        <taxon>Chlorobiales</taxon>
        <taxon>Chlorobiaceae</taxon>
        <taxon>Chlorobium/Pelodictyon group</taxon>
        <taxon>Pelodictyon</taxon>
    </lineage>
</organism>
<evidence type="ECO:0000313" key="4">
    <source>
        <dbReference type="Proteomes" id="UP000076481"/>
    </source>
</evidence>
<dbReference type="Proteomes" id="UP000076481">
    <property type="component" value="Unassembled WGS sequence"/>
</dbReference>
<reference evidence="3 4" key="1">
    <citation type="submission" date="2016-03" db="EMBL/GenBank/DDBJ databases">
        <title>Speciation and ecological success in dimly lit waters: horizontal gene transfer in a green sulfur bacteria bloom unveiled by metagenomic assembly.</title>
        <authorList>
            <person name="Llorens-Mares T."/>
            <person name="Liu Z."/>
            <person name="Allen L.Z."/>
            <person name="Rusch D.B."/>
            <person name="Craig M.T."/>
            <person name="Dupont C.L."/>
            <person name="Bryant D.A."/>
            <person name="Casamayor E.O."/>
        </authorList>
    </citation>
    <scope>NUCLEOTIDE SEQUENCE [LARGE SCALE GENOMIC DNA]</scope>
    <source>
        <strain evidence="3">CIII</strain>
    </source>
</reference>
<dbReference type="RefSeq" id="WP_303680603.1">
    <property type="nucleotide sequence ID" value="NZ_LVWG01000002.1"/>
</dbReference>
<dbReference type="SUPFAM" id="SSF159941">
    <property type="entry name" value="MM3350-like"/>
    <property type="match status" value="1"/>
</dbReference>
<dbReference type="AlphaFoldDB" id="A0A165MJ62"/>
<feature type="region of interest" description="Disordered" evidence="1">
    <location>
        <begin position="402"/>
        <end position="422"/>
    </location>
</feature>
<name>A0A165MJ62_PELLU</name>
<evidence type="ECO:0000313" key="3">
    <source>
        <dbReference type="EMBL" id="KZK75309.1"/>
    </source>
</evidence>
<dbReference type="Pfam" id="PF07929">
    <property type="entry name" value="PRiA4_ORF3"/>
    <property type="match status" value="1"/>
</dbReference>
<protein>
    <recommendedName>
        <fullName evidence="2">Plasmid pRiA4b Orf3-like domain-containing protein</fullName>
    </recommendedName>
</protein>
<dbReference type="PANTHER" id="PTHR41878:SF1">
    <property type="entry name" value="TNPR PROTEIN"/>
    <property type="match status" value="1"/>
</dbReference>
<proteinExistence type="predicted"/>
<feature type="domain" description="Plasmid pRiA4b Orf3-like" evidence="2">
    <location>
        <begin position="3"/>
        <end position="175"/>
    </location>
</feature>
<dbReference type="InterPro" id="IPR012912">
    <property type="entry name" value="Plasmid_pRiA4b_Orf3-like"/>
</dbReference>
<accession>A0A165MJ62</accession>
<dbReference type="PANTHER" id="PTHR41878">
    <property type="entry name" value="LEXA REPRESSOR-RELATED"/>
    <property type="match status" value="1"/>
</dbReference>
<comment type="caution">
    <text evidence="3">The sequence shown here is derived from an EMBL/GenBank/DDBJ whole genome shotgun (WGS) entry which is preliminary data.</text>
</comment>